<name>A0AAV8V6U4_9CUCU</name>
<dbReference type="InterPro" id="IPR049012">
    <property type="entry name" value="Mutator_transp_dom"/>
</dbReference>
<protein>
    <recommendedName>
        <fullName evidence="1">Mutator-like transposase domain-containing protein</fullName>
    </recommendedName>
</protein>
<reference evidence="2 3" key="1">
    <citation type="journal article" date="2023" name="Insect Mol. Biol.">
        <title>Genome sequencing provides insights into the evolution of gene families encoding plant cell wall-degrading enzymes in longhorned beetles.</title>
        <authorList>
            <person name="Shin N.R."/>
            <person name="Okamura Y."/>
            <person name="Kirsch R."/>
            <person name="Pauchet Y."/>
        </authorList>
    </citation>
    <scope>NUCLEOTIDE SEQUENCE [LARGE SCALE GENOMIC DNA]</scope>
    <source>
        <strain evidence="2">EAD_L_NR</strain>
    </source>
</reference>
<dbReference type="Proteomes" id="UP001159042">
    <property type="component" value="Unassembled WGS sequence"/>
</dbReference>
<gene>
    <name evidence="2" type="ORF">NQ315_015323</name>
</gene>
<dbReference type="Pfam" id="PF20700">
    <property type="entry name" value="Mutator"/>
    <property type="match status" value="1"/>
</dbReference>
<dbReference type="AlphaFoldDB" id="A0AAV8V6U4"/>
<organism evidence="2 3">
    <name type="scientific">Exocentrus adspersus</name>
    <dbReference type="NCBI Taxonomy" id="1586481"/>
    <lineage>
        <taxon>Eukaryota</taxon>
        <taxon>Metazoa</taxon>
        <taxon>Ecdysozoa</taxon>
        <taxon>Arthropoda</taxon>
        <taxon>Hexapoda</taxon>
        <taxon>Insecta</taxon>
        <taxon>Pterygota</taxon>
        <taxon>Neoptera</taxon>
        <taxon>Endopterygota</taxon>
        <taxon>Coleoptera</taxon>
        <taxon>Polyphaga</taxon>
        <taxon>Cucujiformia</taxon>
        <taxon>Chrysomeloidea</taxon>
        <taxon>Cerambycidae</taxon>
        <taxon>Lamiinae</taxon>
        <taxon>Acanthocinini</taxon>
        <taxon>Exocentrus</taxon>
    </lineage>
</organism>
<evidence type="ECO:0000313" key="3">
    <source>
        <dbReference type="Proteomes" id="UP001159042"/>
    </source>
</evidence>
<feature type="domain" description="Mutator-like transposase" evidence="1">
    <location>
        <begin position="140"/>
        <end position="440"/>
    </location>
</feature>
<comment type="caution">
    <text evidence="2">The sequence shown here is derived from an EMBL/GenBank/DDBJ whole genome shotgun (WGS) entry which is preliminary data.</text>
</comment>
<dbReference type="EMBL" id="JANEYG010000409">
    <property type="protein sequence ID" value="KAJ8909803.1"/>
    <property type="molecule type" value="Genomic_DNA"/>
</dbReference>
<proteinExistence type="predicted"/>
<evidence type="ECO:0000259" key="1">
    <source>
        <dbReference type="Pfam" id="PF20700"/>
    </source>
</evidence>
<evidence type="ECO:0000313" key="2">
    <source>
        <dbReference type="EMBL" id="KAJ8909803.1"/>
    </source>
</evidence>
<sequence>MEKRRGGHVCAVKNCKFKRYDSNKSFFRFPRDPIREAEKANYAYSVSTDHDYIMTRTRTVNECDNICKSIATVDDKNKNCGKEKDSNYINTDTMQLIQDDDIINGIDKNMLNVNFGTEVVMEHELCIEKESPVDDTVLSGHRVVDLKYVLNWALDLQVRHSKICTTGMLHVISEERFGLVSKVVFKCNLCEYETSKYTENPTKKKSRINYGVVWGTLSTGSTYTRLKEQLSVLDVPSISYRLFHAIEIHLGDHWKSTLWASIEEAGKEEHRIAVEKQQIDQNKNVWTKVYLDGGWSHRSYGHNYNAASGTAVIIGALTGKVLYLGVRNKYCSICSRANNKEEQPKSHICFKNWSQSSGAMEADIIVEGFTEGPIMHNLKYLKFVADGDSSVFAKIKENVPYGDEVEKVECKNHAIKNYGSGLYKIKSDTKIHAAGRRLLTVQKN</sequence>
<accession>A0AAV8V6U4</accession>
<keyword evidence="3" id="KW-1185">Reference proteome</keyword>